<evidence type="ECO:0000256" key="2">
    <source>
        <dbReference type="ARBA" id="ARBA00054756"/>
    </source>
</evidence>
<dbReference type="InterPro" id="IPR016098">
    <property type="entry name" value="CAP/MinC_C"/>
</dbReference>
<comment type="function">
    <text evidence="2">The N-terminal domain binds to adenylyl cyclase, thereby enabling adenylyl cyclase to be activated by upstream regulatory signals, such as Ras. The C-terminal domain is required for normal cellular morphology and growth control.</text>
</comment>
<dbReference type="FunFam" id="1.25.40.330:FF:000001">
    <property type="entry name" value="Adenylyl cyclase-associated protein"/>
    <property type="match status" value="1"/>
</dbReference>
<evidence type="ECO:0000256" key="3">
    <source>
        <dbReference type="ARBA" id="ARBA00072052"/>
    </source>
</evidence>
<dbReference type="InterPro" id="IPR053950">
    <property type="entry name" value="CAP_N"/>
</dbReference>
<dbReference type="Gene3D" id="1.25.40.330">
    <property type="entry name" value="Adenylate cyclase-associated CAP, N-terminal domain"/>
    <property type="match status" value="1"/>
</dbReference>
<sequence>MSSAGQEMLTSLIRRLEAATQRLERYTEAHAGDGSTTTGTASALSTEEIELPPSVVAYDDFIQTAVQKYLNLSQELGGAVAEQAQVIEQLARRQRGLILKASQVRKPAPNGPEFTAWLNPLQECIMATDEVRKQHRANKELFDELSVVSDGAGAFGWVVVEPTPGPYVKDMRDGAHFYAIRVMKMFKDKDPKPIEWVNSFLAMLDSLTDYVKQHHKTGLTWNPKGVDIKDFTEAPTTTASAPPPAPAPPAGGAPPPPPPPPAAPASGSSDQQVDMSAVFQQLNKGEGITAGLRKVDKSQMTHKNPALRSGSPVKSLQAGKGKPAPPIPTKPRSLTKKQPPKMALEGNRWAVENYRSDEVTVEISDFRQSVYLFNCENTTVHVRGKANAVTMLKCKKVGLLVESVIAVADIVNSSSIKFQVTGRLPSLMIDKCDGVQVFLSPECADIAITTAKTSEINVSMQGVEEGSDYVEHPVPEQLCSVFKNGKLHTTAVDHA</sequence>
<dbReference type="PANTHER" id="PTHR10652:SF0">
    <property type="entry name" value="ADENYLYL CYCLASE-ASSOCIATED PROTEIN"/>
    <property type="match status" value="1"/>
</dbReference>
<evidence type="ECO:0000256" key="1">
    <source>
        <dbReference type="ARBA" id="ARBA00007659"/>
    </source>
</evidence>
<name>A0A9W8EBH7_9FUNG</name>
<dbReference type="AlphaFoldDB" id="A0A9W8EBH7"/>
<evidence type="ECO:0000259" key="6">
    <source>
        <dbReference type="PROSITE" id="PS51329"/>
    </source>
</evidence>
<organism evidence="7 8">
    <name type="scientific">Dimargaris verticillata</name>
    <dbReference type="NCBI Taxonomy" id="2761393"/>
    <lineage>
        <taxon>Eukaryota</taxon>
        <taxon>Fungi</taxon>
        <taxon>Fungi incertae sedis</taxon>
        <taxon>Zoopagomycota</taxon>
        <taxon>Kickxellomycotina</taxon>
        <taxon>Dimargaritomycetes</taxon>
        <taxon>Dimargaritales</taxon>
        <taxon>Dimargaritaceae</taxon>
        <taxon>Dimargaris</taxon>
    </lineage>
</organism>
<feature type="region of interest" description="Disordered" evidence="5">
    <location>
        <begin position="234"/>
        <end position="273"/>
    </location>
</feature>
<dbReference type="SUPFAM" id="SSF69340">
    <property type="entry name" value="C-terminal domain of adenylylcyclase associated protein"/>
    <property type="match status" value="1"/>
</dbReference>
<dbReference type="InterPro" id="IPR017901">
    <property type="entry name" value="C-CAP_CF_C-like"/>
</dbReference>
<comment type="caution">
    <text evidence="7">The sequence shown here is derived from an EMBL/GenBank/DDBJ whole genome shotgun (WGS) entry which is preliminary data.</text>
</comment>
<gene>
    <name evidence="7" type="primary">SRV2</name>
    <name evidence="7" type="ORF">H4R34_000820</name>
</gene>
<dbReference type="GO" id="GO:0008179">
    <property type="term" value="F:adenylate cyclase binding"/>
    <property type="evidence" value="ECO:0007669"/>
    <property type="project" value="TreeGrafter"/>
</dbReference>
<dbReference type="Proteomes" id="UP001151582">
    <property type="component" value="Unassembled WGS sequence"/>
</dbReference>
<feature type="compositionally biased region" description="Pro residues" evidence="5">
    <location>
        <begin position="241"/>
        <end position="263"/>
    </location>
</feature>
<dbReference type="GO" id="GO:0007015">
    <property type="term" value="P:actin filament organization"/>
    <property type="evidence" value="ECO:0007669"/>
    <property type="project" value="TreeGrafter"/>
</dbReference>
<proteinExistence type="inferred from homology"/>
<dbReference type="InterPro" id="IPR036222">
    <property type="entry name" value="CAP_N_sf"/>
</dbReference>
<dbReference type="InterPro" id="IPR006599">
    <property type="entry name" value="CARP_motif"/>
</dbReference>
<feature type="compositionally biased region" description="Low complexity" evidence="5">
    <location>
        <begin position="32"/>
        <end position="46"/>
    </location>
</feature>
<feature type="region of interest" description="Disordered" evidence="5">
    <location>
        <begin position="299"/>
        <end position="341"/>
    </location>
</feature>
<feature type="region of interest" description="Disordered" evidence="5">
    <location>
        <begin position="26"/>
        <end position="46"/>
    </location>
</feature>
<evidence type="ECO:0000256" key="5">
    <source>
        <dbReference type="SAM" id="MobiDB-lite"/>
    </source>
</evidence>
<dbReference type="OrthoDB" id="77251at2759"/>
<keyword evidence="8" id="KW-1185">Reference proteome</keyword>
<comment type="similarity">
    <text evidence="1 4">Belongs to the CAP family.</text>
</comment>
<dbReference type="PROSITE" id="PS51329">
    <property type="entry name" value="C_CAP_COFACTOR_C"/>
    <property type="match status" value="1"/>
</dbReference>
<dbReference type="Pfam" id="PF21938">
    <property type="entry name" value="CAP_N"/>
    <property type="match status" value="1"/>
</dbReference>
<feature type="domain" description="C-CAP/cofactor C-like" evidence="6">
    <location>
        <begin position="339"/>
        <end position="474"/>
    </location>
</feature>
<dbReference type="GO" id="GO:0019933">
    <property type="term" value="P:cAMP-mediated signaling"/>
    <property type="evidence" value="ECO:0007669"/>
    <property type="project" value="TreeGrafter"/>
</dbReference>
<dbReference type="SMART" id="SM00673">
    <property type="entry name" value="CARP"/>
    <property type="match status" value="2"/>
</dbReference>
<dbReference type="PANTHER" id="PTHR10652">
    <property type="entry name" value="ADENYLYL CYCLASE-ASSOCIATED PROTEIN"/>
    <property type="match status" value="1"/>
</dbReference>
<reference evidence="7" key="1">
    <citation type="submission" date="2022-07" db="EMBL/GenBank/DDBJ databases">
        <title>Phylogenomic reconstructions and comparative analyses of Kickxellomycotina fungi.</title>
        <authorList>
            <person name="Reynolds N.K."/>
            <person name="Stajich J.E."/>
            <person name="Barry K."/>
            <person name="Grigoriev I.V."/>
            <person name="Crous P."/>
            <person name="Smith M.E."/>
        </authorList>
    </citation>
    <scope>NUCLEOTIDE SEQUENCE</scope>
    <source>
        <strain evidence="7">RSA 567</strain>
    </source>
</reference>
<dbReference type="Pfam" id="PF01213">
    <property type="entry name" value="CAP_N-CM"/>
    <property type="match status" value="1"/>
</dbReference>
<dbReference type="InterPro" id="IPR013912">
    <property type="entry name" value="Adenylate_cyclase-assoc_CAP_C"/>
</dbReference>
<evidence type="ECO:0000313" key="8">
    <source>
        <dbReference type="Proteomes" id="UP001151582"/>
    </source>
</evidence>
<dbReference type="GO" id="GO:0003779">
    <property type="term" value="F:actin binding"/>
    <property type="evidence" value="ECO:0007669"/>
    <property type="project" value="InterPro"/>
</dbReference>
<evidence type="ECO:0000256" key="4">
    <source>
        <dbReference type="RuleBase" id="RU000647"/>
    </source>
</evidence>
<accession>A0A9W8EBH7</accession>
<dbReference type="InterPro" id="IPR018106">
    <property type="entry name" value="CAP_CS_N"/>
</dbReference>
<dbReference type="GO" id="GO:0005737">
    <property type="term" value="C:cytoplasm"/>
    <property type="evidence" value="ECO:0007669"/>
    <property type="project" value="TreeGrafter"/>
</dbReference>
<dbReference type="InterPro" id="IPR036223">
    <property type="entry name" value="CAP_C_sf"/>
</dbReference>
<dbReference type="EMBL" id="JANBQB010000028">
    <property type="protein sequence ID" value="KAJ1984166.1"/>
    <property type="molecule type" value="Genomic_DNA"/>
</dbReference>
<protein>
    <recommendedName>
        <fullName evidence="3 4">Adenylyl cyclase-associated protein</fullName>
    </recommendedName>
</protein>
<dbReference type="InterPro" id="IPR001837">
    <property type="entry name" value="Adenylate_cyclase-assoc_CAP"/>
</dbReference>
<dbReference type="SUPFAM" id="SSF101278">
    <property type="entry name" value="N-terminal domain of adenylylcyclase associated protein, CAP"/>
    <property type="match status" value="1"/>
</dbReference>
<evidence type="ECO:0000313" key="7">
    <source>
        <dbReference type="EMBL" id="KAJ1984166.1"/>
    </source>
</evidence>
<dbReference type="InterPro" id="IPR013992">
    <property type="entry name" value="Adenylate_cyclase-assoc_CAP_N"/>
</dbReference>
<dbReference type="PROSITE" id="PS01088">
    <property type="entry name" value="CAP_1"/>
    <property type="match status" value="1"/>
</dbReference>
<dbReference type="Pfam" id="PF08603">
    <property type="entry name" value="CAP_C"/>
    <property type="match status" value="1"/>
</dbReference>
<dbReference type="Gene3D" id="2.160.20.70">
    <property type="match status" value="1"/>
</dbReference>